<comment type="caution">
    <text evidence="2">The sequence shown here is derived from an EMBL/GenBank/DDBJ whole genome shotgun (WGS) entry which is preliminary data.</text>
</comment>
<name>A0AAD5YKS8_9AGAR</name>
<feature type="transmembrane region" description="Helical" evidence="1">
    <location>
        <begin position="323"/>
        <end position="346"/>
    </location>
</feature>
<keyword evidence="1" id="KW-0472">Membrane</keyword>
<dbReference type="EMBL" id="JANIEX010001605">
    <property type="protein sequence ID" value="KAJ3556166.1"/>
    <property type="molecule type" value="Genomic_DNA"/>
</dbReference>
<sequence>MSLSSDSGTALSSRCVETASKATLRFIFAVFILDVRDLFATVQSTEPTSNSSIKEYQQPHYRMNPTTYAEPSTPRPLLKSSVKHASSAKLQEASSTMQLEVQRKQVARSGERAEKLQHCFSDLHPFCDSHATTSTSTSHVQSENTLENTIIPESFIPDITASQPRCIPNGEAPAEDSFNVIEPQLTANPYVVLSNAQDSFFVIVTFGIVYWLYVTYRYKSSITRSSADSWSENVKHMSWCWKTYMYISAGTLPLLFPMLAAAGLPTCSVTRILVTSALLSGIITLVLSALYRACSETLCEDCTMMLWLQASDQTWSSSKNKKFWFFLCLPTVWFLVYFTLLVTSVASPFWESISALHWGQPSADGQTELCVPAKLVVFGSLILLTIFVASAHLIFATIMFRKPNRGRNVHGTPDSQTQ</sequence>
<dbReference type="AlphaFoldDB" id="A0AAD5YKS8"/>
<accession>A0AAD5YKS8</accession>
<feature type="transmembrane region" description="Helical" evidence="1">
    <location>
        <begin position="244"/>
        <end position="264"/>
    </location>
</feature>
<proteinExistence type="predicted"/>
<gene>
    <name evidence="2" type="ORF">NP233_g12042</name>
</gene>
<feature type="transmembrane region" description="Helical" evidence="1">
    <location>
        <begin position="199"/>
        <end position="216"/>
    </location>
</feature>
<keyword evidence="1" id="KW-0812">Transmembrane</keyword>
<evidence type="ECO:0000256" key="1">
    <source>
        <dbReference type="SAM" id="Phobius"/>
    </source>
</evidence>
<dbReference type="Proteomes" id="UP001213000">
    <property type="component" value="Unassembled WGS sequence"/>
</dbReference>
<evidence type="ECO:0000313" key="2">
    <source>
        <dbReference type="EMBL" id="KAJ3556166.1"/>
    </source>
</evidence>
<protein>
    <submittedName>
        <fullName evidence="2">Uncharacterized protein</fullName>
    </submittedName>
</protein>
<feature type="transmembrane region" description="Helical" evidence="1">
    <location>
        <begin position="270"/>
        <end position="291"/>
    </location>
</feature>
<keyword evidence="1" id="KW-1133">Transmembrane helix</keyword>
<evidence type="ECO:0000313" key="3">
    <source>
        <dbReference type="Proteomes" id="UP001213000"/>
    </source>
</evidence>
<organism evidence="2 3">
    <name type="scientific">Leucocoprinus birnbaumii</name>
    <dbReference type="NCBI Taxonomy" id="56174"/>
    <lineage>
        <taxon>Eukaryota</taxon>
        <taxon>Fungi</taxon>
        <taxon>Dikarya</taxon>
        <taxon>Basidiomycota</taxon>
        <taxon>Agaricomycotina</taxon>
        <taxon>Agaricomycetes</taxon>
        <taxon>Agaricomycetidae</taxon>
        <taxon>Agaricales</taxon>
        <taxon>Agaricineae</taxon>
        <taxon>Agaricaceae</taxon>
        <taxon>Leucocoprinus</taxon>
    </lineage>
</organism>
<reference evidence="2" key="1">
    <citation type="submission" date="2022-07" db="EMBL/GenBank/DDBJ databases">
        <title>Genome Sequence of Leucocoprinus birnbaumii.</title>
        <authorList>
            <person name="Buettner E."/>
        </authorList>
    </citation>
    <scope>NUCLEOTIDE SEQUENCE</scope>
    <source>
        <strain evidence="2">VT141</strain>
    </source>
</reference>
<feature type="transmembrane region" description="Helical" evidence="1">
    <location>
        <begin position="375"/>
        <end position="400"/>
    </location>
</feature>
<keyword evidence="3" id="KW-1185">Reference proteome</keyword>